<dbReference type="KEGG" id="tps:THAPS_30400"/>
<reference evidence="8 9" key="2">
    <citation type="journal article" date="2008" name="Nature">
        <title>The Phaeodactylum genome reveals the evolutionary history of diatom genomes.</title>
        <authorList>
            <person name="Bowler C."/>
            <person name="Allen A.E."/>
            <person name="Badger J.H."/>
            <person name="Grimwood J."/>
            <person name="Jabbari K."/>
            <person name="Kuo A."/>
            <person name="Maheswari U."/>
            <person name="Martens C."/>
            <person name="Maumus F."/>
            <person name="Otillar R.P."/>
            <person name="Rayko E."/>
            <person name="Salamov A."/>
            <person name="Vandepoele K."/>
            <person name="Beszteri B."/>
            <person name="Gruber A."/>
            <person name="Heijde M."/>
            <person name="Katinka M."/>
            <person name="Mock T."/>
            <person name="Valentin K."/>
            <person name="Verret F."/>
            <person name="Berges J.A."/>
            <person name="Brownlee C."/>
            <person name="Cadoret J.P."/>
            <person name="Chiovitti A."/>
            <person name="Choi C.J."/>
            <person name="Coesel S."/>
            <person name="De Martino A."/>
            <person name="Detter J.C."/>
            <person name="Durkin C."/>
            <person name="Falciatore A."/>
            <person name="Fournet J."/>
            <person name="Haruta M."/>
            <person name="Huysman M.J."/>
            <person name="Jenkins B.D."/>
            <person name="Jiroutova K."/>
            <person name="Jorgensen R.E."/>
            <person name="Joubert Y."/>
            <person name="Kaplan A."/>
            <person name="Kroger N."/>
            <person name="Kroth P.G."/>
            <person name="La Roche J."/>
            <person name="Lindquist E."/>
            <person name="Lommer M."/>
            <person name="Martin-Jezequel V."/>
            <person name="Lopez P.J."/>
            <person name="Lucas S."/>
            <person name="Mangogna M."/>
            <person name="McGinnis K."/>
            <person name="Medlin L.K."/>
            <person name="Montsant A."/>
            <person name="Oudot-Le Secq M.P."/>
            <person name="Napoli C."/>
            <person name="Obornik M."/>
            <person name="Parker M.S."/>
            <person name="Petit J.L."/>
            <person name="Porcel B.M."/>
            <person name="Poulsen N."/>
            <person name="Robison M."/>
            <person name="Rychlewski L."/>
            <person name="Rynearson T.A."/>
            <person name="Schmutz J."/>
            <person name="Shapiro H."/>
            <person name="Siaut M."/>
            <person name="Stanley M."/>
            <person name="Sussman M.R."/>
            <person name="Taylor A.R."/>
            <person name="Vardi A."/>
            <person name="von Dassow P."/>
            <person name="Vyverman W."/>
            <person name="Willis A."/>
            <person name="Wyrwicz L.S."/>
            <person name="Rokhsar D.S."/>
            <person name="Weissenbach J."/>
            <person name="Armbrust E.V."/>
            <person name="Green B.R."/>
            <person name="Van de Peer Y."/>
            <person name="Grigoriev I.V."/>
        </authorList>
    </citation>
    <scope>NUCLEOTIDE SEQUENCE [LARGE SCALE GENOMIC DNA]</scope>
    <source>
        <strain evidence="8 9">CCMP1335</strain>
    </source>
</reference>
<evidence type="ECO:0000256" key="3">
    <source>
        <dbReference type="ARBA" id="ARBA00022692"/>
    </source>
</evidence>
<feature type="transmembrane region" description="Helical" evidence="6">
    <location>
        <begin position="232"/>
        <end position="252"/>
    </location>
</feature>
<feature type="transmembrane region" description="Helical" evidence="6">
    <location>
        <begin position="84"/>
        <end position="106"/>
    </location>
</feature>
<evidence type="ECO:0000256" key="4">
    <source>
        <dbReference type="ARBA" id="ARBA00022989"/>
    </source>
</evidence>
<dbReference type="PANTHER" id="PTHR30028">
    <property type="entry name" value="UPF0014 INNER MEMBRANE PROTEIN YBBM-RELATED"/>
    <property type="match status" value="1"/>
</dbReference>
<evidence type="ECO:0000256" key="7">
    <source>
        <dbReference type="SAM" id="SignalP"/>
    </source>
</evidence>
<dbReference type="EMBL" id="CP001159">
    <property type="protein sequence ID" value="ACI64174.1"/>
    <property type="molecule type" value="Genomic_DNA"/>
</dbReference>
<dbReference type="PaxDb" id="35128-Thaps30400"/>
<accession>B5YM20</accession>
<dbReference type="OMA" id="PWYEPQY"/>
<dbReference type="HOGENOM" id="CLU_076147_1_0_1"/>
<dbReference type="RefSeq" id="XP_002295457.1">
    <property type="nucleotide sequence ID" value="XM_002295421.1"/>
</dbReference>
<feature type="transmembrane region" description="Helical" evidence="6">
    <location>
        <begin position="272"/>
        <end position="299"/>
    </location>
</feature>
<dbReference type="GeneID" id="7444806"/>
<feature type="transmembrane region" description="Helical" evidence="6">
    <location>
        <begin position="112"/>
        <end position="132"/>
    </location>
</feature>
<sequence>MMRRLLLAMASPITAAAASIDNGDDDNTSSPLRLLVETITSSSSGSNDNGIVQISTPLLLVTALPLLGMAVICRQYEMGLENALVVGVARSFVQLMILGMILHPIFVLGMDMAWVVALYVLMMITIATNEAISRPKYTYNYHPLLTFLTLLITITSVGSFAFFFIIRPTPIWNPQYVIPICGMLMGNIINGVSLSVNNLTTNIMEGGRREVELYLSFGGSGMESVRRLMKGAISTGVTPMINQLNVIGLVSIPGMMTGQILGGNAPPEAARYQILIIWLISTAAFATIIMNAFVVYRVAFDANAHVLRT</sequence>
<keyword evidence="5 6" id="KW-0472">Membrane</keyword>
<dbReference type="PANTHER" id="PTHR30028:SF0">
    <property type="entry name" value="PROTEIN ALUMINUM SENSITIVE 3"/>
    <property type="match status" value="1"/>
</dbReference>
<keyword evidence="3 6" id="KW-0812">Transmembrane</keyword>
<dbReference type="Pfam" id="PF03649">
    <property type="entry name" value="UPF0014"/>
    <property type="match status" value="1"/>
</dbReference>
<organism evidence="8 9">
    <name type="scientific">Thalassiosira pseudonana</name>
    <name type="common">Marine diatom</name>
    <name type="synonym">Cyclotella nana</name>
    <dbReference type="NCBI Taxonomy" id="35128"/>
    <lineage>
        <taxon>Eukaryota</taxon>
        <taxon>Sar</taxon>
        <taxon>Stramenopiles</taxon>
        <taxon>Ochrophyta</taxon>
        <taxon>Bacillariophyta</taxon>
        <taxon>Coscinodiscophyceae</taxon>
        <taxon>Thalassiosirophycidae</taxon>
        <taxon>Thalassiosirales</taxon>
        <taxon>Thalassiosiraceae</taxon>
        <taxon>Thalassiosira</taxon>
    </lineage>
</organism>
<gene>
    <name evidence="8" type="ORF">THAPS_30400</name>
</gene>
<keyword evidence="4 6" id="KW-1133">Transmembrane helix</keyword>
<evidence type="ECO:0000313" key="9">
    <source>
        <dbReference type="Proteomes" id="UP000001449"/>
    </source>
</evidence>
<proteinExistence type="inferred from homology"/>
<comment type="similarity">
    <text evidence="2">Belongs to the UPF0014 family.</text>
</comment>
<evidence type="ECO:0000256" key="5">
    <source>
        <dbReference type="ARBA" id="ARBA00023136"/>
    </source>
</evidence>
<protein>
    <submittedName>
        <fullName evidence="8">Uncharacterized protein</fullName>
    </submittedName>
</protein>
<reference evidence="8 9" key="1">
    <citation type="journal article" date="2004" name="Science">
        <title>The genome of the diatom Thalassiosira pseudonana: ecology, evolution, and metabolism.</title>
        <authorList>
            <person name="Armbrust E.V."/>
            <person name="Berges J.A."/>
            <person name="Bowler C."/>
            <person name="Green B.R."/>
            <person name="Martinez D."/>
            <person name="Putnam N.H."/>
            <person name="Zhou S."/>
            <person name="Allen A.E."/>
            <person name="Apt K.E."/>
            <person name="Bechner M."/>
            <person name="Brzezinski M.A."/>
            <person name="Chaal B.K."/>
            <person name="Chiovitti A."/>
            <person name="Davis A.K."/>
            <person name="Demarest M.S."/>
            <person name="Detter J.C."/>
            <person name="Glavina T."/>
            <person name="Goodstein D."/>
            <person name="Hadi M.Z."/>
            <person name="Hellsten U."/>
            <person name="Hildebrand M."/>
            <person name="Jenkins B.D."/>
            <person name="Jurka J."/>
            <person name="Kapitonov V.V."/>
            <person name="Kroger N."/>
            <person name="Lau W.W."/>
            <person name="Lane T.W."/>
            <person name="Larimer F.W."/>
            <person name="Lippmeier J.C."/>
            <person name="Lucas S."/>
            <person name="Medina M."/>
            <person name="Montsant A."/>
            <person name="Obornik M."/>
            <person name="Parker M.S."/>
            <person name="Palenik B."/>
            <person name="Pazour G.J."/>
            <person name="Richardson P.M."/>
            <person name="Rynearson T.A."/>
            <person name="Saito M.A."/>
            <person name="Schwartz D.C."/>
            <person name="Thamatrakoln K."/>
            <person name="Valentin K."/>
            <person name="Vardi A."/>
            <person name="Wilkerson F.P."/>
            <person name="Rokhsar D.S."/>
        </authorList>
    </citation>
    <scope>NUCLEOTIDE SEQUENCE [LARGE SCALE GENOMIC DNA]</scope>
    <source>
        <strain evidence="8 9">CCMP1335</strain>
    </source>
</reference>
<dbReference type="InParanoid" id="B5YM20"/>
<dbReference type="GO" id="GO:0005886">
    <property type="term" value="C:plasma membrane"/>
    <property type="evidence" value="ECO:0000318"/>
    <property type="project" value="GO_Central"/>
</dbReference>
<feature type="chain" id="PRO_5002839138" evidence="7">
    <location>
        <begin position="18"/>
        <end position="309"/>
    </location>
</feature>
<feature type="transmembrane region" description="Helical" evidence="6">
    <location>
        <begin position="144"/>
        <end position="165"/>
    </location>
</feature>
<dbReference type="InterPro" id="IPR005226">
    <property type="entry name" value="UPF0014_fam"/>
</dbReference>
<feature type="transmembrane region" description="Helical" evidence="6">
    <location>
        <begin position="51"/>
        <end position="72"/>
    </location>
</feature>
<dbReference type="Proteomes" id="UP000001449">
    <property type="component" value="Chromosome 18"/>
</dbReference>
<keyword evidence="9" id="KW-1185">Reference proteome</keyword>
<evidence type="ECO:0000256" key="2">
    <source>
        <dbReference type="ARBA" id="ARBA00005268"/>
    </source>
</evidence>
<feature type="signal peptide" evidence="7">
    <location>
        <begin position="1"/>
        <end position="17"/>
    </location>
</feature>
<evidence type="ECO:0000313" key="8">
    <source>
        <dbReference type="EMBL" id="ACI64174.1"/>
    </source>
</evidence>
<keyword evidence="7" id="KW-0732">Signal</keyword>
<feature type="transmembrane region" description="Helical" evidence="6">
    <location>
        <begin position="177"/>
        <end position="199"/>
    </location>
</feature>
<name>B5YM20_THAPS</name>
<comment type="subcellular location">
    <subcellularLocation>
        <location evidence="1">Membrane</location>
        <topology evidence="1">Multi-pass membrane protein</topology>
    </subcellularLocation>
</comment>
<dbReference type="AlphaFoldDB" id="B5YM20"/>
<evidence type="ECO:0000256" key="1">
    <source>
        <dbReference type="ARBA" id="ARBA00004141"/>
    </source>
</evidence>
<evidence type="ECO:0000256" key="6">
    <source>
        <dbReference type="SAM" id="Phobius"/>
    </source>
</evidence>
<dbReference type="eggNOG" id="ENOG502QR7N">
    <property type="taxonomic scope" value="Eukaryota"/>
</dbReference>
<feature type="non-terminal residue" evidence="8">
    <location>
        <position position="309"/>
    </location>
</feature>